<evidence type="ECO:0000313" key="1">
    <source>
        <dbReference type="EMBL" id="KEK16160.1"/>
    </source>
</evidence>
<dbReference type="PATRIC" id="fig|1598.90.peg.579"/>
<dbReference type="EMBL" id="JOSX01000010">
    <property type="protein sequence ID" value="KEK16160.1"/>
    <property type="molecule type" value="Genomic_DNA"/>
</dbReference>
<protein>
    <submittedName>
        <fullName evidence="1">Uncharacterized protein</fullName>
    </submittedName>
</protein>
<dbReference type="Proteomes" id="UP000027731">
    <property type="component" value="Unassembled WGS sequence"/>
</dbReference>
<organism evidence="1 2">
    <name type="scientific">Limosilactobacillus reuteri</name>
    <name type="common">Lactobacillus reuteri</name>
    <dbReference type="NCBI Taxonomy" id="1598"/>
    <lineage>
        <taxon>Bacteria</taxon>
        <taxon>Bacillati</taxon>
        <taxon>Bacillota</taxon>
        <taxon>Bacilli</taxon>
        <taxon>Lactobacillales</taxon>
        <taxon>Lactobacillaceae</taxon>
        <taxon>Limosilactobacillus</taxon>
    </lineage>
</organism>
<proteinExistence type="predicted"/>
<sequence length="240" mass="28451">MNKTLFKTELKTYEERKENIDKELSLKLFEEFNRDDIDKGKTMAESYSGWFNDRIVQYLVHGRNIDNPKETDYPFYASDYDYYRTGMAKATLLTAQIDDWVNPIMSKDYEIKNQENKKEYIERLFDTNNLEVNDLRNFIKLGLHKDLKKLNFEDYSFDLLRNLQELQKIVWMGCTKNTDQIFLNYFDGKRSINEISVIYGVTHQNVSKKLTRICKNALKKLRAHKGCACLNEEVDNKLSA</sequence>
<evidence type="ECO:0000313" key="2">
    <source>
        <dbReference type="Proteomes" id="UP000027731"/>
    </source>
</evidence>
<dbReference type="AlphaFoldDB" id="A0A073JQX4"/>
<name>A0A073JQX4_LIMRT</name>
<accession>A0A073JQX4</accession>
<comment type="caution">
    <text evidence="1">The sequence shown here is derived from an EMBL/GenBank/DDBJ whole genome shotgun (WGS) entry which is preliminary data.</text>
</comment>
<reference evidence="1 2" key="1">
    <citation type="submission" date="2014-06" db="EMBL/GenBank/DDBJ databases">
        <title>Genetic determinant of reutericyclin biosynthesis of Lactobacillus reuteri.</title>
        <authorList>
            <person name="Lin X."/>
            <person name="Duar R."/>
            <person name="Walter J."/>
            <person name="Gaenzle M."/>
        </authorList>
    </citation>
    <scope>NUCLEOTIDE SEQUENCE [LARGE SCALE GENOMIC DNA]</scope>
    <source>
        <strain evidence="1 2">LTH2584</strain>
    </source>
</reference>
<gene>
    <name evidence="1" type="ORF">LR3_08905</name>
</gene>